<comment type="caution">
    <text evidence="1">The sequence shown here is derived from an EMBL/GenBank/DDBJ whole genome shotgun (WGS) entry which is preliminary data.</text>
</comment>
<dbReference type="InterPro" id="IPR014729">
    <property type="entry name" value="Rossmann-like_a/b/a_fold"/>
</dbReference>
<proteinExistence type="predicted"/>
<dbReference type="PATRIC" id="fig|1053205.3.peg.4974"/>
<reference evidence="1 2" key="1">
    <citation type="submission" date="2012-12" db="EMBL/GenBank/DDBJ databases">
        <title>The Genome Sequence of Bacillus cereus HuA3-9.</title>
        <authorList>
            <consortium name="The Broad Institute Genome Sequencing Platform"/>
            <consortium name="The Broad Institute Genome Sequencing Center for Infectious Disease"/>
            <person name="Feldgarden M."/>
            <person name="Van der Auwera G.A."/>
            <person name="Mahillon J."/>
            <person name="Duprez V."/>
            <person name="Timmery S."/>
            <person name="Mattelet C."/>
            <person name="Dierick K."/>
            <person name="Sun M."/>
            <person name="Yu Z."/>
            <person name="Zhu L."/>
            <person name="Hu X."/>
            <person name="Shank E.B."/>
            <person name="Swiecicka I."/>
            <person name="Hansen B.M."/>
            <person name="Andrup L."/>
            <person name="Walker B."/>
            <person name="Young S.K."/>
            <person name="Zeng Q."/>
            <person name="Gargeya S."/>
            <person name="Fitzgerald M."/>
            <person name="Haas B."/>
            <person name="Abouelleil A."/>
            <person name="Alvarado L."/>
            <person name="Arachchi H.M."/>
            <person name="Berlin A.M."/>
            <person name="Chapman S.B."/>
            <person name="Dewar J."/>
            <person name="Goldberg J."/>
            <person name="Griggs A."/>
            <person name="Gujja S."/>
            <person name="Hansen M."/>
            <person name="Howarth C."/>
            <person name="Imamovic A."/>
            <person name="Larimer J."/>
            <person name="McCowan C."/>
            <person name="Murphy C."/>
            <person name="Neiman D."/>
            <person name="Pearson M."/>
            <person name="Priest M."/>
            <person name="Roberts A."/>
            <person name="Saif S."/>
            <person name="Shea T."/>
            <person name="Sisk P."/>
            <person name="Sykes S."/>
            <person name="Wortman J."/>
            <person name="Nusbaum C."/>
            <person name="Birren B."/>
        </authorList>
    </citation>
    <scope>NUCLEOTIDE SEQUENCE [LARGE SCALE GENOMIC DNA]</scope>
    <source>
        <strain evidence="1 2">HuA3-9</strain>
    </source>
</reference>
<sequence>MVDVYKEIKEEMKKVYLSRDCCFVGYSGGKDSSAMMLKLLWDAIAELPLEERTNPIHVLTSEVGVETPAMTAYISRTLPKIQENADKQNLSFVVHSVQPLMRESYWYKVIGRGVLPPMSLYS</sequence>
<dbReference type="AlphaFoldDB" id="R8CLS8"/>
<accession>R8CLS8</accession>
<evidence type="ECO:0000313" key="1">
    <source>
        <dbReference type="EMBL" id="EOO12557.1"/>
    </source>
</evidence>
<evidence type="ECO:0000313" key="2">
    <source>
        <dbReference type="Proteomes" id="UP000014003"/>
    </source>
</evidence>
<dbReference type="SUPFAM" id="SSF52402">
    <property type="entry name" value="Adenine nucleotide alpha hydrolases-like"/>
    <property type="match status" value="1"/>
</dbReference>
<dbReference type="Gene3D" id="3.40.50.620">
    <property type="entry name" value="HUPs"/>
    <property type="match status" value="1"/>
</dbReference>
<dbReference type="EMBL" id="AHDZ01000051">
    <property type="protein sequence ID" value="EOO12557.1"/>
    <property type="molecule type" value="Genomic_DNA"/>
</dbReference>
<organism evidence="1 2">
    <name type="scientific">Bacillus cereus HuA3-9</name>
    <dbReference type="NCBI Taxonomy" id="1053205"/>
    <lineage>
        <taxon>Bacteria</taxon>
        <taxon>Bacillati</taxon>
        <taxon>Bacillota</taxon>
        <taxon>Bacilli</taxon>
        <taxon>Bacillales</taxon>
        <taxon>Bacillaceae</taxon>
        <taxon>Bacillus</taxon>
        <taxon>Bacillus cereus group</taxon>
    </lineage>
</organism>
<gene>
    <name evidence="1" type="ORF">IGA_04914</name>
</gene>
<dbReference type="HOGENOM" id="CLU_142677_0_0_9"/>
<dbReference type="Proteomes" id="UP000014003">
    <property type="component" value="Unassembled WGS sequence"/>
</dbReference>
<evidence type="ECO:0008006" key="3">
    <source>
        <dbReference type="Google" id="ProtNLM"/>
    </source>
</evidence>
<protein>
    <recommendedName>
        <fullName evidence="3">Phosphoadenosine phosphosulphate reductase domain-containing protein</fullName>
    </recommendedName>
</protein>
<name>R8CLS8_BACCE</name>